<gene>
    <name evidence="1" type="ORF">S12H4_09440</name>
</gene>
<comment type="caution">
    <text evidence="1">The sequence shown here is derived from an EMBL/GenBank/DDBJ whole genome shotgun (WGS) entry which is preliminary data.</text>
</comment>
<reference evidence="1" key="1">
    <citation type="journal article" date="2014" name="Front. Microbiol.">
        <title>High frequency of phylogenetically diverse reductive dehalogenase-homologous genes in deep subseafloor sedimentary metagenomes.</title>
        <authorList>
            <person name="Kawai M."/>
            <person name="Futagami T."/>
            <person name="Toyoda A."/>
            <person name="Takaki Y."/>
            <person name="Nishi S."/>
            <person name="Hori S."/>
            <person name="Arai W."/>
            <person name="Tsubouchi T."/>
            <person name="Morono Y."/>
            <person name="Uchiyama I."/>
            <person name="Ito T."/>
            <person name="Fujiyama A."/>
            <person name="Inagaki F."/>
            <person name="Takami H."/>
        </authorList>
    </citation>
    <scope>NUCLEOTIDE SEQUENCE</scope>
    <source>
        <strain evidence="1">Expedition CK06-06</strain>
    </source>
</reference>
<name>X1S6W6_9ZZZZ</name>
<protein>
    <submittedName>
        <fullName evidence="1">Uncharacterized protein</fullName>
    </submittedName>
</protein>
<sequence length="116" mass="13596">MQWDVRFCFVVYEDNEQAEAGDTLVHTFVKDKWPVCERRWFYFIGNIAGISSVSESPIFQFHFPAPPPEPPPPIEKYIYSSPSDRTLNYWGNTWHVSRNTLDGDIHVQYGPPVYRL</sequence>
<evidence type="ECO:0000313" key="1">
    <source>
        <dbReference type="EMBL" id="GAI71185.1"/>
    </source>
</evidence>
<organism evidence="1">
    <name type="scientific">marine sediment metagenome</name>
    <dbReference type="NCBI Taxonomy" id="412755"/>
    <lineage>
        <taxon>unclassified sequences</taxon>
        <taxon>metagenomes</taxon>
        <taxon>ecological metagenomes</taxon>
    </lineage>
</organism>
<dbReference type="EMBL" id="BARW01003829">
    <property type="protein sequence ID" value="GAI71185.1"/>
    <property type="molecule type" value="Genomic_DNA"/>
</dbReference>
<accession>X1S6W6</accession>
<dbReference type="AlphaFoldDB" id="X1S6W6"/>
<proteinExistence type="predicted"/>